<dbReference type="Pfam" id="PF13802">
    <property type="entry name" value="Gal_mutarotas_2"/>
    <property type="match status" value="1"/>
</dbReference>
<dbReference type="SUPFAM" id="SSF63446">
    <property type="entry name" value="Type I dockerin domain"/>
    <property type="match status" value="1"/>
</dbReference>
<dbReference type="CDD" id="cd06596">
    <property type="entry name" value="GH31_CPE1046"/>
    <property type="match status" value="1"/>
</dbReference>
<dbReference type="InterPro" id="IPR008965">
    <property type="entry name" value="CBM2/CBM3_carb-bd_dom_sf"/>
</dbReference>
<evidence type="ECO:0000313" key="4">
    <source>
        <dbReference type="EMBL" id="TYK35628.1"/>
    </source>
</evidence>
<gene>
    <name evidence="4" type="ORF">FNJ60_00525</name>
</gene>
<dbReference type="Gene3D" id="2.60.120.260">
    <property type="entry name" value="Galactose-binding domain-like"/>
    <property type="match status" value="1"/>
</dbReference>
<dbReference type="Gene3D" id="1.10.1330.10">
    <property type="entry name" value="Dockerin domain"/>
    <property type="match status" value="1"/>
</dbReference>
<reference evidence="4 5" key="1">
    <citation type="submission" date="2019-07" db="EMBL/GenBank/DDBJ databases">
        <title>Draft Genome Sequences of Bacteroides pyogenes Strains Isolated from the Uterus Holstein Dairy Cows with Metritis.</title>
        <authorList>
            <person name="Cunha F."/>
            <person name="Galvao K.N."/>
            <person name="Jeon S.J."/>
            <person name="Jeong K.C."/>
        </authorList>
    </citation>
    <scope>NUCLEOTIDE SEQUENCE [LARGE SCALE GENOMIC DNA]</scope>
    <source>
        <strain evidence="4 5">KG-31</strain>
    </source>
</reference>
<dbReference type="InterPro" id="IPR018247">
    <property type="entry name" value="EF_Hand_1_Ca_BS"/>
</dbReference>
<dbReference type="InterPro" id="IPR036439">
    <property type="entry name" value="Dockerin_dom_sf"/>
</dbReference>
<dbReference type="InterPro" id="IPR036116">
    <property type="entry name" value="FN3_sf"/>
</dbReference>
<dbReference type="Pfam" id="PF21365">
    <property type="entry name" value="Glyco_hydro_31_3rd"/>
    <property type="match status" value="1"/>
</dbReference>
<dbReference type="EMBL" id="VKLW01000001">
    <property type="protein sequence ID" value="TYK35628.1"/>
    <property type="molecule type" value="Genomic_DNA"/>
</dbReference>
<dbReference type="Pfam" id="PF17137">
    <property type="entry name" value="DUF5110"/>
    <property type="match status" value="1"/>
</dbReference>
<dbReference type="GO" id="GO:0000272">
    <property type="term" value="P:polysaccharide catabolic process"/>
    <property type="evidence" value="ECO:0007669"/>
    <property type="project" value="InterPro"/>
</dbReference>
<dbReference type="InterPro" id="IPR033403">
    <property type="entry name" value="DUF5110"/>
</dbReference>
<dbReference type="InterPro" id="IPR013783">
    <property type="entry name" value="Ig-like_fold"/>
</dbReference>
<dbReference type="SUPFAM" id="SSF49384">
    <property type="entry name" value="Carbohydrate-binding domain"/>
    <property type="match status" value="1"/>
</dbReference>
<dbReference type="InterPro" id="IPR008979">
    <property type="entry name" value="Galactose-bd-like_sf"/>
</dbReference>
<evidence type="ECO:0000259" key="3">
    <source>
        <dbReference type="PROSITE" id="PS51766"/>
    </source>
</evidence>
<dbReference type="GO" id="GO:0004553">
    <property type="term" value="F:hydrolase activity, hydrolyzing O-glycosyl compounds"/>
    <property type="evidence" value="ECO:0007669"/>
    <property type="project" value="InterPro"/>
</dbReference>
<evidence type="ECO:0000313" key="5">
    <source>
        <dbReference type="Proteomes" id="UP000324383"/>
    </source>
</evidence>
<dbReference type="InterPro" id="IPR017853">
    <property type="entry name" value="GH"/>
</dbReference>
<accession>A0A5D3FUL8</accession>
<dbReference type="Pfam" id="PF01055">
    <property type="entry name" value="Glyco_hydro_31_2nd"/>
    <property type="match status" value="1"/>
</dbReference>
<protein>
    <submittedName>
        <fullName evidence="4">DUF5110 domain-containing protein</fullName>
    </submittedName>
</protein>
<dbReference type="SUPFAM" id="SSF51011">
    <property type="entry name" value="Glycosyl hydrolase domain"/>
    <property type="match status" value="1"/>
</dbReference>
<evidence type="ECO:0000256" key="2">
    <source>
        <dbReference type="SAM" id="SignalP"/>
    </source>
</evidence>
<dbReference type="CDD" id="cd00063">
    <property type="entry name" value="FN3"/>
    <property type="match status" value="1"/>
</dbReference>
<dbReference type="InterPro" id="IPR048395">
    <property type="entry name" value="Glyco_hydro_31_C"/>
</dbReference>
<dbReference type="CDD" id="cd14254">
    <property type="entry name" value="Dockerin_II"/>
    <property type="match status" value="1"/>
</dbReference>
<dbReference type="Gene3D" id="2.60.40.10">
    <property type="entry name" value="Immunoglobulins"/>
    <property type="match status" value="1"/>
</dbReference>
<dbReference type="Pfam" id="PF00404">
    <property type="entry name" value="Dockerin_1"/>
    <property type="match status" value="1"/>
</dbReference>
<dbReference type="InterPro" id="IPR002105">
    <property type="entry name" value="Dockerin_1_rpt"/>
</dbReference>
<evidence type="ECO:0000256" key="1">
    <source>
        <dbReference type="ARBA" id="ARBA00007806"/>
    </source>
</evidence>
<dbReference type="SUPFAM" id="SSF51445">
    <property type="entry name" value="(Trans)glycosidases"/>
    <property type="match status" value="1"/>
</dbReference>
<dbReference type="InterPro" id="IPR013780">
    <property type="entry name" value="Glyco_hydro_b"/>
</dbReference>
<dbReference type="InterPro" id="IPR000322">
    <property type="entry name" value="Glyco_hydro_31_TIM"/>
</dbReference>
<comment type="caution">
    <text evidence="4">The sequence shown here is derived from an EMBL/GenBank/DDBJ whole genome shotgun (WGS) entry which is preliminary data.</text>
</comment>
<dbReference type="InterPro" id="IPR011013">
    <property type="entry name" value="Gal_mutarotase_sf_dom"/>
</dbReference>
<dbReference type="Gene3D" id="2.60.40.680">
    <property type="match status" value="1"/>
</dbReference>
<feature type="chain" id="PRO_5030116518" evidence="2">
    <location>
        <begin position="32"/>
        <end position="1287"/>
    </location>
</feature>
<dbReference type="RefSeq" id="WP_027324194.1">
    <property type="nucleotide sequence ID" value="NZ_DAIMPP010000042.1"/>
</dbReference>
<keyword evidence="5" id="KW-1185">Reference proteome</keyword>
<dbReference type="PANTHER" id="PTHR43863">
    <property type="entry name" value="HYDROLASE, PUTATIVE (AFU_ORTHOLOGUE AFUA_1G03140)-RELATED"/>
    <property type="match status" value="1"/>
</dbReference>
<dbReference type="Gene3D" id="3.20.20.80">
    <property type="entry name" value="Glycosidases"/>
    <property type="match status" value="1"/>
</dbReference>
<keyword evidence="2" id="KW-0732">Signal</keyword>
<dbReference type="PANTHER" id="PTHR43863:SF2">
    <property type="entry name" value="MALTASE-GLUCOAMYLASE"/>
    <property type="match status" value="1"/>
</dbReference>
<dbReference type="Gene3D" id="2.60.40.1760">
    <property type="entry name" value="glycosyl hydrolase (family 31)"/>
    <property type="match status" value="1"/>
</dbReference>
<dbReference type="PROSITE" id="PS00018">
    <property type="entry name" value="EF_HAND_1"/>
    <property type="match status" value="2"/>
</dbReference>
<dbReference type="Pfam" id="PF00754">
    <property type="entry name" value="F5_F8_type_C"/>
    <property type="match status" value="1"/>
</dbReference>
<dbReference type="Proteomes" id="UP000324383">
    <property type="component" value="Unassembled WGS sequence"/>
</dbReference>
<feature type="domain" description="Dockerin" evidence="3">
    <location>
        <begin position="1089"/>
        <end position="1159"/>
    </location>
</feature>
<dbReference type="InterPro" id="IPR051816">
    <property type="entry name" value="Glycosyl_Hydrolase_31"/>
</dbReference>
<name>A0A5D3FUL8_9BACE</name>
<dbReference type="CDD" id="cd14752">
    <property type="entry name" value="GH31_N"/>
    <property type="match status" value="1"/>
</dbReference>
<dbReference type="InterPro" id="IPR000421">
    <property type="entry name" value="FA58C"/>
</dbReference>
<sequence>MKSMTGRNRRYKNLFFAFSLVAALPFFPVQAAQKADSSIDKKQMFKVSGVRRLNSTTAEIIFSGGRRMTIDFYGENIFRMFRDDAGGIIRDPQAIPEAQILVDEPRRPVSRLDLSESVGTITLATQRIRVEIDKETSLMKITDLRTNRPVVEETVPVSIEEGSVTVTLKEHPGEYFYGGGVQNGRFSHKGKAISIENQNSWTDGGVASPTPFYWSTNGYGVMFYTFKKGRYDFGAETPGVVRLSHESPYLDLFYMVNDGAVPLLNDFYQLTGNPVLIPKFGFYEGHLNAYNRDFWKEDEKGILFEDGKRYKESQKDNGGIKESLNGEKGNYLFSARAVIDRYKKHDMPLGWLLPNDGYGAGYGQTETLDGNIANLRSLGDYARKNGVEIGLWTQSDLHPKAGISPLLQRDIVKEVRDAGVRVLKTDVAWVGAGYSFGLNGVADVAHIMPYYGNEARPFIISLDGWAGTQRYATIWSGDQTGGVWEYIRFHIPTYIGSGLSGQPNISSDMDGIFGGKNPVVNIRDFQWKTFTPMQLNMDGWGANEKYPHALGEPATSINRMYLKLKSELLPYAYTYAKEAVDGKPLIRAMFLDYPNDYTHGTATRYQYMYGPDFLVAPIFQATKTDKAGNDVRNGIYLPEGSWVDYFTGDTYEGNRILNNVEAPLWKLPVFVRNGAIIPMTNPNNNVHEIDRSVRIYELYPYRYSEMTEYDDDGTTEAYRYGKHATTRLQSDVDARGRVHITIHPAQGDFEGFVKEKTTELRINVTEKPKTLRAKVNGKRVKLTEAKTVEELRRGENVYFYDAAPNLNRFATESSDFAKQAIVKNPQLLVRLAKSDVTAVTQELTVEGFRFEPADRNLHASGNLAAPLVRMTEENTGAYTLKPIWGKVENADFYEIEANGMLYTTIRDTELLFEDLKPETDYLFNIRAVNKDGLSAWTPLAAKTRNNPLEFAIRGIKGETSVENQAGFGVNRFFDFAESGDLWHTKYGAKALPFELIVDLVTVNQLDKFWYLPRVDAGNGTLLKGSVAYSMDKDKWTDAGTFEWKRNGDTKEFVFAARPSARYIRLSVTEAVGNYGSGRELYVFKVPGTESYLPGDINNDGKIDENDLSSYMNYTGLRRGDSDFEGYISNGDINKNGLIDAYDISVVATLLNGGVKPLPNEKVGGTLSVSTAKQVYQAGEMVEVRVKGNDLKAVNALSFALPYDQEEYEFVGVEPLQMKAMENLTYDRLHTNGMKALYPTFVNLGMQETLEGSVELFVLKFKAKKRVRADWKPADGMLVDRRLGISAF</sequence>
<dbReference type="SUPFAM" id="SSF49265">
    <property type="entry name" value="Fibronectin type III"/>
    <property type="match status" value="1"/>
</dbReference>
<dbReference type="Gene3D" id="2.60.40.1180">
    <property type="entry name" value="Golgi alpha-mannosidase II"/>
    <property type="match status" value="2"/>
</dbReference>
<feature type="signal peptide" evidence="2">
    <location>
        <begin position="1"/>
        <end position="31"/>
    </location>
</feature>
<comment type="similarity">
    <text evidence="1">Belongs to the glycosyl hydrolase 31 family.</text>
</comment>
<organism evidence="4 5">
    <name type="scientific">Bacteroides pyogenes</name>
    <dbReference type="NCBI Taxonomy" id="310300"/>
    <lineage>
        <taxon>Bacteria</taxon>
        <taxon>Pseudomonadati</taxon>
        <taxon>Bacteroidota</taxon>
        <taxon>Bacteroidia</taxon>
        <taxon>Bacteroidales</taxon>
        <taxon>Bacteroidaceae</taxon>
        <taxon>Bacteroides</taxon>
    </lineage>
</organism>
<dbReference type="GO" id="GO:0030246">
    <property type="term" value="F:carbohydrate binding"/>
    <property type="evidence" value="ECO:0007669"/>
    <property type="project" value="InterPro"/>
</dbReference>
<dbReference type="PROSITE" id="PS51766">
    <property type="entry name" value="DOCKERIN"/>
    <property type="match status" value="1"/>
</dbReference>
<proteinExistence type="inferred from homology"/>
<dbReference type="SUPFAM" id="SSF74650">
    <property type="entry name" value="Galactose mutarotase-like"/>
    <property type="match status" value="1"/>
</dbReference>
<dbReference type="InterPro" id="IPR025887">
    <property type="entry name" value="Glyco_hydro_31_N_dom"/>
</dbReference>
<dbReference type="InterPro" id="IPR003961">
    <property type="entry name" value="FN3_dom"/>
</dbReference>
<dbReference type="InterPro" id="IPR016134">
    <property type="entry name" value="Dockerin_dom"/>
</dbReference>
<dbReference type="SUPFAM" id="SSF49785">
    <property type="entry name" value="Galactose-binding domain-like"/>
    <property type="match status" value="1"/>
</dbReference>